<sequence length="148" mass="16048">MSALSTLKTTGRAAVIALALGAASLGATPASAQSFNFNLGVDSGGQPSFGFGVQSGERGFHRPGRGGGRWERYCLTNREIVRGLGSYGYRDADITRNLGRDRVEVVARYGRDWYQMRVDRCTGVVDRVERLRRPGGRPGGGFGLQFNF</sequence>
<dbReference type="RefSeq" id="WP_127187862.1">
    <property type="nucleotide sequence ID" value="NZ_RZNJ01000002.1"/>
</dbReference>
<dbReference type="EMBL" id="RZNJ01000002">
    <property type="protein sequence ID" value="RUT32905.1"/>
    <property type="molecule type" value="Genomic_DNA"/>
</dbReference>
<gene>
    <name evidence="2" type="ORF">EMQ25_07160</name>
</gene>
<dbReference type="Proteomes" id="UP000281547">
    <property type="component" value="Unassembled WGS sequence"/>
</dbReference>
<proteinExistence type="predicted"/>
<evidence type="ECO:0000256" key="1">
    <source>
        <dbReference type="SAM" id="SignalP"/>
    </source>
</evidence>
<evidence type="ECO:0000313" key="2">
    <source>
        <dbReference type="EMBL" id="RUT32905.1"/>
    </source>
</evidence>
<comment type="caution">
    <text evidence="2">The sequence shown here is derived from an EMBL/GenBank/DDBJ whole genome shotgun (WGS) entry which is preliminary data.</text>
</comment>
<feature type="chain" id="PRO_5019561926" description="PepSY domain-containing protein" evidence="1">
    <location>
        <begin position="33"/>
        <end position="148"/>
    </location>
</feature>
<dbReference type="AlphaFoldDB" id="A0A433XFP5"/>
<reference evidence="2 3" key="1">
    <citation type="journal article" date="2016" name="Int. J. Syst. Evol. Microbiol.">
        <title>Arsenicitalea aurantiaca gen. nov., sp. nov., a new member of the family Hyphomicrobiaceae, isolated from high-arsenic sediment.</title>
        <authorList>
            <person name="Mu Y."/>
            <person name="Zhou L."/>
            <person name="Zeng X.C."/>
            <person name="Liu L."/>
            <person name="Pan Y."/>
            <person name="Chen X."/>
            <person name="Wang J."/>
            <person name="Li S."/>
            <person name="Li W.J."/>
            <person name="Wang Y."/>
        </authorList>
    </citation>
    <scope>NUCLEOTIDE SEQUENCE [LARGE SCALE GENOMIC DNA]</scope>
    <source>
        <strain evidence="2 3">42-50</strain>
    </source>
</reference>
<dbReference type="OrthoDB" id="7949832at2"/>
<accession>A0A433XFP5</accession>
<evidence type="ECO:0000313" key="3">
    <source>
        <dbReference type="Proteomes" id="UP000281547"/>
    </source>
</evidence>
<keyword evidence="3" id="KW-1185">Reference proteome</keyword>
<keyword evidence="1" id="KW-0732">Signal</keyword>
<organism evidence="2 3">
    <name type="scientific">Arsenicitalea aurantiaca</name>
    <dbReference type="NCBI Taxonomy" id="1783274"/>
    <lineage>
        <taxon>Bacteria</taxon>
        <taxon>Pseudomonadati</taxon>
        <taxon>Pseudomonadota</taxon>
        <taxon>Alphaproteobacteria</taxon>
        <taxon>Hyphomicrobiales</taxon>
        <taxon>Devosiaceae</taxon>
        <taxon>Arsenicitalea</taxon>
    </lineage>
</organism>
<feature type="signal peptide" evidence="1">
    <location>
        <begin position="1"/>
        <end position="32"/>
    </location>
</feature>
<evidence type="ECO:0008006" key="4">
    <source>
        <dbReference type="Google" id="ProtNLM"/>
    </source>
</evidence>
<name>A0A433XFP5_9HYPH</name>
<protein>
    <recommendedName>
        <fullName evidence="4">PepSY domain-containing protein</fullName>
    </recommendedName>
</protein>